<protein>
    <recommendedName>
        <fullName evidence="1">Peroxin/Ferlin domain-containing protein</fullName>
    </recommendedName>
</protein>
<dbReference type="OrthoDB" id="72441at2759"/>
<dbReference type="EMBL" id="MU001677">
    <property type="protein sequence ID" value="KAF2458535.1"/>
    <property type="molecule type" value="Genomic_DNA"/>
</dbReference>
<accession>A0A6A6P3F9</accession>
<dbReference type="InterPro" id="IPR051513">
    <property type="entry name" value="Tectonin_beta-prop"/>
</dbReference>
<name>A0A6A6P3F9_9PEZI</name>
<gene>
    <name evidence="2" type="ORF">BDY21DRAFT_272910</name>
</gene>
<sequence length="300" mass="35144">IDVLYENQRGSFFFGIPFFSQNSLLHFDPKPWVNGEFHPSPVDITNAQPPDPGWRWAWASWYVDMSRDVDEEGWEYSFSFQKGFSWHGTHPWFHSFVRRRRWLRKRVRCEHPAHYFTIHPNRDRSPGGSSIGTSVQRSSYTGVLAARKEEELPVDDVRDIATLMRGLKKAAIDREKMVLVSRFLEHGEEELYYLGEQMPSIMSLFVFQNSRRQLLTLLMQKLDAASRHRQEHVERGQGEDAREKRRIDNMLRAIEAADREVRKLEYWSDIRDVVRKGDAAFAADEDRDWGHGWCGLDGSG</sequence>
<feature type="non-terminal residue" evidence="2">
    <location>
        <position position="300"/>
    </location>
</feature>
<organism evidence="2 3">
    <name type="scientific">Lineolata rhizophorae</name>
    <dbReference type="NCBI Taxonomy" id="578093"/>
    <lineage>
        <taxon>Eukaryota</taxon>
        <taxon>Fungi</taxon>
        <taxon>Dikarya</taxon>
        <taxon>Ascomycota</taxon>
        <taxon>Pezizomycotina</taxon>
        <taxon>Dothideomycetes</taxon>
        <taxon>Dothideomycetes incertae sedis</taxon>
        <taxon>Lineolatales</taxon>
        <taxon>Lineolataceae</taxon>
        <taxon>Lineolata</taxon>
    </lineage>
</organism>
<dbReference type="Proteomes" id="UP000799766">
    <property type="component" value="Unassembled WGS sequence"/>
</dbReference>
<evidence type="ECO:0000313" key="3">
    <source>
        <dbReference type="Proteomes" id="UP000799766"/>
    </source>
</evidence>
<feature type="non-terminal residue" evidence="2">
    <location>
        <position position="1"/>
    </location>
</feature>
<evidence type="ECO:0000313" key="2">
    <source>
        <dbReference type="EMBL" id="KAF2458535.1"/>
    </source>
</evidence>
<dbReference type="SMART" id="SM00694">
    <property type="entry name" value="DysFC"/>
    <property type="match status" value="1"/>
</dbReference>
<proteinExistence type="predicted"/>
<dbReference type="PANTHER" id="PTHR23250:SF1">
    <property type="entry name" value="TECTONIN BETA-PROPELLER REPEAT-CONTAINING PROTEIN 1"/>
    <property type="match status" value="1"/>
</dbReference>
<dbReference type="AlphaFoldDB" id="A0A6A6P3F9"/>
<feature type="domain" description="Peroxin/Ferlin" evidence="1">
    <location>
        <begin position="73"/>
        <end position="109"/>
    </location>
</feature>
<evidence type="ECO:0000259" key="1">
    <source>
        <dbReference type="SMART" id="SM00694"/>
    </source>
</evidence>
<keyword evidence="3" id="KW-1185">Reference proteome</keyword>
<dbReference type="PANTHER" id="PTHR23250">
    <property type="entry name" value="DYSFERLIN-RELATED"/>
    <property type="match status" value="1"/>
</dbReference>
<dbReference type="InterPro" id="IPR006614">
    <property type="entry name" value="Peroxin/Ferlin"/>
</dbReference>
<reference evidence="2" key="1">
    <citation type="journal article" date="2020" name="Stud. Mycol.">
        <title>101 Dothideomycetes genomes: a test case for predicting lifestyles and emergence of pathogens.</title>
        <authorList>
            <person name="Haridas S."/>
            <person name="Albert R."/>
            <person name="Binder M."/>
            <person name="Bloem J."/>
            <person name="Labutti K."/>
            <person name="Salamov A."/>
            <person name="Andreopoulos B."/>
            <person name="Baker S."/>
            <person name="Barry K."/>
            <person name="Bills G."/>
            <person name="Bluhm B."/>
            <person name="Cannon C."/>
            <person name="Castanera R."/>
            <person name="Culley D."/>
            <person name="Daum C."/>
            <person name="Ezra D."/>
            <person name="Gonzalez J."/>
            <person name="Henrissat B."/>
            <person name="Kuo A."/>
            <person name="Liang C."/>
            <person name="Lipzen A."/>
            <person name="Lutzoni F."/>
            <person name="Magnuson J."/>
            <person name="Mondo S."/>
            <person name="Nolan M."/>
            <person name="Ohm R."/>
            <person name="Pangilinan J."/>
            <person name="Park H.-J."/>
            <person name="Ramirez L."/>
            <person name="Alfaro M."/>
            <person name="Sun H."/>
            <person name="Tritt A."/>
            <person name="Yoshinaga Y."/>
            <person name="Zwiers L.-H."/>
            <person name="Turgeon B."/>
            <person name="Goodwin S."/>
            <person name="Spatafora J."/>
            <person name="Crous P."/>
            <person name="Grigoriev I."/>
        </authorList>
    </citation>
    <scope>NUCLEOTIDE SEQUENCE</scope>
    <source>
        <strain evidence="2">ATCC 16933</strain>
    </source>
</reference>
<dbReference type="GO" id="GO:0016020">
    <property type="term" value="C:membrane"/>
    <property type="evidence" value="ECO:0007669"/>
    <property type="project" value="InterPro"/>
</dbReference>